<evidence type="ECO:0000256" key="4">
    <source>
        <dbReference type="PROSITE-ProRule" id="PRU00510"/>
    </source>
</evidence>
<dbReference type="RefSeq" id="WP_011719373.1">
    <property type="nucleotide sequence ID" value="NC_008578.1"/>
</dbReference>
<dbReference type="PANTHER" id="PTHR33823">
    <property type="entry name" value="RNA POLYMERASE-BINDING TRANSCRIPTION FACTOR DKSA-RELATED"/>
    <property type="match status" value="1"/>
</dbReference>
<accession>A0LSA0</accession>
<evidence type="ECO:0000256" key="5">
    <source>
        <dbReference type="SAM" id="MobiDB-lite"/>
    </source>
</evidence>
<evidence type="ECO:0000256" key="3">
    <source>
        <dbReference type="ARBA" id="ARBA00022833"/>
    </source>
</evidence>
<dbReference type="EMBL" id="CP000481">
    <property type="protein sequence ID" value="ABK52310.1"/>
    <property type="molecule type" value="Genomic_DNA"/>
</dbReference>
<dbReference type="InParanoid" id="A0LSA0"/>
<gene>
    <name evidence="7" type="ordered locus">Acel_0537</name>
</gene>
<protein>
    <submittedName>
        <fullName evidence="7">Transcriptional regulator, TraR/DksA family</fullName>
    </submittedName>
</protein>
<evidence type="ECO:0000313" key="8">
    <source>
        <dbReference type="Proteomes" id="UP000008221"/>
    </source>
</evidence>
<keyword evidence="3" id="KW-0862">Zinc</keyword>
<dbReference type="STRING" id="351607.Acel_0537"/>
<dbReference type="Proteomes" id="UP000008221">
    <property type="component" value="Chromosome"/>
</dbReference>
<evidence type="ECO:0000256" key="1">
    <source>
        <dbReference type="ARBA" id="ARBA00022723"/>
    </source>
</evidence>
<organism evidence="7 8">
    <name type="scientific">Acidothermus cellulolyticus (strain ATCC 43068 / DSM 8971 / 11B)</name>
    <dbReference type="NCBI Taxonomy" id="351607"/>
    <lineage>
        <taxon>Bacteria</taxon>
        <taxon>Bacillati</taxon>
        <taxon>Actinomycetota</taxon>
        <taxon>Actinomycetes</taxon>
        <taxon>Acidothermales</taxon>
        <taxon>Acidothermaceae</taxon>
        <taxon>Acidothermus</taxon>
    </lineage>
</organism>
<keyword evidence="2" id="KW-0863">Zinc-finger</keyword>
<dbReference type="HOGENOM" id="CLU_043144_3_0_11"/>
<dbReference type="KEGG" id="ace:Acel_0537"/>
<keyword evidence="8" id="KW-1185">Reference proteome</keyword>
<keyword evidence="1" id="KW-0479">Metal-binding</keyword>
<feature type="domain" description="Zinc finger DksA/TraR C4-type" evidence="6">
    <location>
        <begin position="76"/>
        <end position="110"/>
    </location>
</feature>
<reference evidence="7 8" key="1">
    <citation type="journal article" date="2009" name="Genome Res.">
        <title>Complete genome of the cellulolytic thermophile Acidothermus cellulolyticus 11B provides insights into its ecophysiological and evolutionary adaptations.</title>
        <authorList>
            <person name="Barabote R.D."/>
            <person name="Xie G."/>
            <person name="Leu D.H."/>
            <person name="Normand P."/>
            <person name="Necsulea A."/>
            <person name="Daubin V."/>
            <person name="Medigue C."/>
            <person name="Adney W.S."/>
            <person name="Xu X.C."/>
            <person name="Lapidus A."/>
            <person name="Parales R.E."/>
            <person name="Detter C."/>
            <person name="Pujic P."/>
            <person name="Bruce D."/>
            <person name="Lavire C."/>
            <person name="Challacombe J.F."/>
            <person name="Brettin T.S."/>
            <person name="Berry A.M."/>
        </authorList>
    </citation>
    <scope>NUCLEOTIDE SEQUENCE [LARGE SCALE GENOMIC DNA]</scope>
    <source>
        <strain evidence="8">ATCC 43068 / DSM 8971 / 11B</strain>
    </source>
</reference>
<proteinExistence type="predicted"/>
<dbReference type="Gene3D" id="1.20.120.910">
    <property type="entry name" value="DksA, coiled-coil domain"/>
    <property type="match status" value="1"/>
</dbReference>
<dbReference type="SUPFAM" id="SSF57716">
    <property type="entry name" value="Glucocorticoid receptor-like (DNA-binding domain)"/>
    <property type="match status" value="1"/>
</dbReference>
<dbReference type="GO" id="GO:0008270">
    <property type="term" value="F:zinc ion binding"/>
    <property type="evidence" value="ECO:0007669"/>
    <property type="project" value="UniProtKB-KW"/>
</dbReference>
<evidence type="ECO:0000313" key="7">
    <source>
        <dbReference type="EMBL" id="ABK52310.1"/>
    </source>
</evidence>
<sequence length="113" mass="12195">MDVQQARRQLEEMLAELDKSLATLSNQRPESEGHGTPGDADAGLDLADHARATALLEVAQEQRRQVLEALQRIENGTYGLCVSCGAPLPEGRLEAKPEAARCLSCQAKLEAGR</sequence>
<dbReference type="PROSITE" id="PS51128">
    <property type="entry name" value="ZF_DKSA_2"/>
    <property type="match status" value="1"/>
</dbReference>
<dbReference type="eggNOG" id="COG1734">
    <property type="taxonomic scope" value="Bacteria"/>
</dbReference>
<name>A0LSA0_ACIC1</name>
<dbReference type="SUPFAM" id="SSF109635">
    <property type="entry name" value="DnaK suppressor protein DksA, alpha-hairpin domain"/>
    <property type="match status" value="1"/>
</dbReference>
<dbReference type="InterPro" id="IPR000962">
    <property type="entry name" value="Znf_DskA_TraR"/>
</dbReference>
<evidence type="ECO:0000259" key="6">
    <source>
        <dbReference type="Pfam" id="PF01258"/>
    </source>
</evidence>
<dbReference type="OrthoDB" id="1121111at2"/>
<feature type="zinc finger region" description="dksA C4-type" evidence="4">
    <location>
        <begin position="81"/>
        <end position="105"/>
    </location>
</feature>
<dbReference type="PANTHER" id="PTHR33823:SF4">
    <property type="entry name" value="GENERAL STRESS PROTEIN 16O"/>
    <property type="match status" value="1"/>
</dbReference>
<evidence type="ECO:0000256" key="2">
    <source>
        <dbReference type="ARBA" id="ARBA00022771"/>
    </source>
</evidence>
<feature type="region of interest" description="Disordered" evidence="5">
    <location>
        <begin position="22"/>
        <end position="45"/>
    </location>
</feature>
<dbReference type="AlphaFoldDB" id="A0LSA0"/>
<dbReference type="InterPro" id="IPR037187">
    <property type="entry name" value="DnaK_N"/>
</dbReference>
<dbReference type="Pfam" id="PF01258">
    <property type="entry name" value="zf-dskA_traR"/>
    <property type="match status" value="1"/>
</dbReference>